<dbReference type="PANTHER" id="PTHR43386:SF23">
    <property type="entry name" value="ABC TRANSPORTER"/>
    <property type="match status" value="1"/>
</dbReference>
<dbReference type="RefSeq" id="WP_245701910.1">
    <property type="nucleotide sequence ID" value="NZ_FNBW01000002.1"/>
</dbReference>
<dbReference type="SUPFAM" id="SSF161098">
    <property type="entry name" value="MetI-like"/>
    <property type="match status" value="1"/>
</dbReference>
<keyword evidence="5 7" id="KW-1133">Transmembrane helix</keyword>
<evidence type="ECO:0000256" key="5">
    <source>
        <dbReference type="ARBA" id="ARBA00022989"/>
    </source>
</evidence>
<feature type="transmembrane region" description="Helical" evidence="7">
    <location>
        <begin position="75"/>
        <end position="101"/>
    </location>
</feature>
<dbReference type="EMBL" id="FNBW01000002">
    <property type="protein sequence ID" value="SDF25765.1"/>
    <property type="molecule type" value="Genomic_DNA"/>
</dbReference>
<keyword evidence="6 7" id="KW-0472">Membrane</keyword>
<evidence type="ECO:0000256" key="4">
    <source>
        <dbReference type="ARBA" id="ARBA00022692"/>
    </source>
</evidence>
<feature type="domain" description="ABC transmembrane type-1" evidence="8">
    <location>
        <begin position="77"/>
        <end position="276"/>
    </location>
</feature>
<dbReference type="Proteomes" id="UP000198615">
    <property type="component" value="Unassembled WGS sequence"/>
</dbReference>
<accession>A0A8G2EXL1</accession>
<feature type="transmembrane region" description="Helical" evidence="7">
    <location>
        <begin position="151"/>
        <end position="169"/>
    </location>
</feature>
<evidence type="ECO:0000313" key="9">
    <source>
        <dbReference type="EMBL" id="SDF25765.1"/>
    </source>
</evidence>
<sequence length="303" mass="31962">MRRMLRDPLALLALLILVTLALAAVFAPLIEAAMGLDAEAVDLFNRLAPPSPAHPLGTDELGRDLLLRLLEGGRVSLSVGLSAALVASAIGTLIGLAAGYIGGRLDAVLMRTADGVIALPLLPLLIVLAAVDLSKLGLPADMAQSETASLVRLVVLVSLVGWPVTARLVRASTLSLRKREFVEAARALGFSSWRIALRHVLPNALGPILVAATLSVGNVVLFESVLSFLGLGVRPPTPSWGNMLTGAQELIWEAPRLAIWPGVLIFATVVSVNLLGDALRDRLDPRTARRPSARAAATPERVR</sequence>
<name>A0A8G2EXL1_9PROT</name>
<dbReference type="InterPro" id="IPR000515">
    <property type="entry name" value="MetI-like"/>
</dbReference>
<dbReference type="PANTHER" id="PTHR43386">
    <property type="entry name" value="OLIGOPEPTIDE TRANSPORT SYSTEM PERMEASE PROTEIN APPC"/>
    <property type="match status" value="1"/>
</dbReference>
<reference evidence="9 10" key="1">
    <citation type="submission" date="2016-10" db="EMBL/GenBank/DDBJ databases">
        <authorList>
            <person name="Varghese N."/>
            <person name="Submissions S."/>
        </authorList>
    </citation>
    <scope>NUCLEOTIDE SEQUENCE [LARGE SCALE GENOMIC DNA]</scope>
    <source>
        <strain evidence="9 10">DSM 18839</strain>
    </source>
</reference>
<dbReference type="InterPro" id="IPR025966">
    <property type="entry name" value="OppC_N"/>
</dbReference>
<evidence type="ECO:0000313" key="10">
    <source>
        <dbReference type="Proteomes" id="UP000198615"/>
    </source>
</evidence>
<dbReference type="Pfam" id="PF12911">
    <property type="entry name" value="OppC_N"/>
    <property type="match status" value="1"/>
</dbReference>
<keyword evidence="10" id="KW-1185">Reference proteome</keyword>
<keyword evidence="2 7" id="KW-0813">Transport</keyword>
<dbReference type="InterPro" id="IPR035906">
    <property type="entry name" value="MetI-like_sf"/>
</dbReference>
<feature type="transmembrane region" description="Helical" evidence="7">
    <location>
        <begin position="208"/>
        <end position="233"/>
    </location>
</feature>
<feature type="transmembrane region" description="Helical" evidence="7">
    <location>
        <begin position="257"/>
        <end position="276"/>
    </location>
</feature>
<dbReference type="Gene3D" id="1.10.3720.10">
    <property type="entry name" value="MetI-like"/>
    <property type="match status" value="1"/>
</dbReference>
<comment type="caution">
    <text evidence="9">The sequence shown here is derived from an EMBL/GenBank/DDBJ whole genome shotgun (WGS) entry which is preliminary data.</text>
</comment>
<organism evidence="9 10">
    <name type="scientific">Thalassobaculum litoreum DSM 18839</name>
    <dbReference type="NCBI Taxonomy" id="1123362"/>
    <lineage>
        <taxon>Bacteria</taxon>
        <taxon>Pseudomonadati</taxon>
        <taxon>Pseudomonadota</taxon>
        <taxon>Alphaproteobacteria</taxon>
        <taxon>Rhodospirillales</taxon>
        <taxon>Thalassobaculaceae</taxon>
        <taxon>Thalassobaculum</taxon>
    </lineage>
</organism>
<evidence type="ECO:0000256" key="6">
    <source>
        <dbReference type="ARBA" id="ARBA00023136"/>
    </source>
</evidence>
<protein>
    <submittedName>
        <fullName evidence="9">Peptide/nickel transport system permease protein</fullName>
    </submittedName>
</protein>
<dbReference type="PROSITE" id="PS50928">
    <property type="entry name" value="ABC_TM1"/>
    <property type="match status" value="1"/>
</dbReference>
<evidence type="ECO:0000256" key="1">
    <source>
        <dbReference type="ARBA" id="ARBA00004651"/>
    </source>
</evidence>
<comment type="subcellular location">
    <subcellularLocation>
        <location evidence="1 7">Cell membrane</location>
        <topology evidence="1 7">Multi-pass membrane protein</topology>
    </subcellularLocation>
</comment>
<evidence type="ECO:0000256" key="7">
    <source>
        <dbReference type="RuleBase" id="RU363032"/>
    </source>
</evidence>
<dbReference type="GO" id="GO:0055085">
    <property type="term" value="P:transmembrane transport"/>
    <property type="evidence" value="ECO:0007669"/>
    <property type="project" value="InterPro"/>
</dbReference>
<feature type="transmembrane region" description="Helical" evidence="7">
    <location>
        <begin position="113"/>
        <end position="131"/>
    </location>
</feature>
<dbReference type="InterPro" id="IPR050366">
    <property type="entry name" value="BP-dependent_transpt_permease"/>
</dbReference>
<keyword evidence="3" id="KW-1003">Cell membrane</keyword>
<dbReference type="GO" id="GO:0005886">
    <property type="term" value="C:plasma membrane"/>
    <property type="evidence" value="ECO:0007669"/>
    <property type="project" value="UniProtKB-SubCell"/>
</dbReference>
<gene>
    <name evidence="9" type="ORF">SAMN05660686_00771</name>
</gene>
<comment type="similarity">
    <text evidence="7">Belongs to the binding-protein-dependent transport system permease family.</text>
</comment>
<evidence type="ECO:0000256" key="3">
    <source>
        <dbReference type="ARBA" id="ARBA00022475"/>
    </source>
</evidence>
<dbReference type="AlphaFoldDB" id="A0A8G2EXL1"/>
<evidence type="ECO:0000256" key="2">
    <source>
        <dbReference type="ARBA" id="ARBA00022448"/>
    </source>
</evidence>
<keyword evidence="4 7" id="KW-0812">Transmembrane</keyword>
<dbReference type="CDD" id="cd06261">
    <property type="entry name" value="TM_PBP2"/>
    <property type="match status" value="1"/>
</dbReference>
<dbReference type="Pfam" id="PF00528">
    <property type="entry name" value="BPD_transp_1"/>
    <property type="match status" value="1"/>
</dbReference>
<proteinExistence type="inferred from homology"/>
<evidence type="ECO:0000259" key="8">
    <source>
        <dbReference type="PROSITE" id="PS50928"/>
    </source>
</evidence>